<reference evidence="14" key="1">
    <citation type="journal article" date="2019" name="Int. J. Syst. Evol. Microbiol.">
        <title>The Global Catalogue of Microorganisms (GCM) 10K type strain sequencing project: providing services to taxonomists for standard genome sequencing and annotation.</title>
        <authorList>
            <consortium name="The Broad Institute Genomics Platform"/>
            <consortium name="The Broad Institute Genome Sequencing Center for Infectious Disease"/>
            <person name="Wu L."/>
            <person name="Ma J."/>
        </authorList>
    </citation>
    <scope>NUCLEOTIDE SEQUENCE [LARGE SCALE GENOMIC DNA]</scope>
    <source>
        <strain evidence="14">NBRC 103166</strain>
    </source>
</reference>
<evidence type="ECO:0000313" key="14">
    <source>
        <dbReference type="Proteomes" id="UP001157353"/>
    </source>
</evidence>
<dbReference type="Pfam" id="PF01266">
    <property type="entry name" value="DAO"/>
    <property type="match status" value="1"/>
</dbReference>
<dbReference type="NCBIfam" id="TIGR03197">
    <property type="entry name" value="MnmC_Cterm"/>
    <property type="match status" value="1"/>
</dbReference>
<evidence type="ECO:0000256" key="6">
    <source>
        <dbReference type="ARBA" id="ARBA00022694"/>
    </source>
</evidence>
<evidence type="ECO:0000256" key="10">
    <source>
        <dbReference type="HAMAP-Rule" id="MF_01102"/>
    </source>
</evidence>
<keyword evidence="14" id="KW-1185">Reference proteome</keyword>
<keyword evidence="3 10" id="KW-0285">Flavoprotein</keyword>
<keyword evidence="5 10" id="KW-0949">S-adenosyl-L-methionine</keyword>
<comment type="similarity">
    <text evidence="10">In the N-terminal section; belongs to the methyltransferase superfamily. tRNA (mnm(5)s(2)U34)-methyltransferase family.</text>
</comment>
<dbReference type="InterPro" id="IPR017610">
    <property type="entry name" value="tRNA_S-uridine_synth_MnmC_C"/>
</dbReference>
<evidence type="ECO:0000313" key="13">
    <source>
        <dbReference type="EMBL" id="GLS91517.1"/>
    </source>
</evidence>
<accession>A0ABQ6E2B3</accession>
<dbReference type="EC" id="1.5.-.-" evidence="10"/>
<name>A0ABQ6E2B3_9GAMM</name>
<feature type="domain" description="FAD dependent oxidoreductase" evidence="11">
    <location>
        <begin position="268"/>
        <end position="637"/>
    </location>
</feature>
<dbReference type="InterPro" id="IPR023032">
    <property type="entry name" value="tRNA_MAMT_biosynth_bifunc_MnmC"/>
</dbReference>
<evidence type="ECO:0000259" key="11">
    <source>
        <dbReference type="Pfam" id="PF01266"/>
    </source>
</evidence>
<evidence type="ECO:0000256" key="9">
    <source>
        <dbReference type="ARBA" id="ARBA00023268"/>
    </source>
</evidence>
<comment type="subcellular location">
    <subcellularLocation>
        <location evidence="10">Cytoplasm</location>
    </subcellularLocation>
</comment>
<dbReference type="HAMAP" id="MF_01102">
    <property type="entry name" value="MnmC"/>
    <property type="match status" value="1"/>
</dbReference>
<comment type="similarity">
    <text evidence="10">In the C-terminal section; belongs to the DAO family.</text>
</comment>
<keyword evidence="9 10" id="KW-0511">Multifunctional enzyme</keyword>
<dbReference type="Gene3D" id="3.40.50.150">
    <property type="entry name" value="Vaccinia Virus protein VP39"/>
    <property type="match status" value="1"/>
</dbReference>
<evidence type="ECO:0000259" key="12">
    <source>
        <dbReference type="Pfam" id="PF05430"/>
    </source>
</evidence>
<gene>
    <name evidence="10 13" type="primary">mnmC</name>
    <name evidence="13" type="ORF">GCM10007916_25860</name>
</gene>
<feature type="region of interest" description="tRNA (mnm(5)s(2)U34)-methyltransferase" evidence="10">
    <location>
        <begin position="1"/>
        <end position="246"/>
    </location>
</feature>
<dbReference type="EC" id="2.1.1.61" evidence="10"/>
<evidence type="ECO:0000256" key="4">
    <source>
        <dbReference type="ARBA" id="ARBA00022679"/>
    </source>
</evidence>
<dbReference type="SUPFAM" id="SSF51905">
    <property type="entry name" value="FAD/NAD(P)-binding domain"/>
    <property type="match status" value="1"/>
</dbReference>
<comment type="cofactor">
    <cofactor evidence="10">
        <name>FAD</name>
        <dbReference type="ChEBI" id="CHEBI:57692"/>
    </cofactor>
</comment>
<dbReference type="Gene3D" id="3.50.50.60">
    <property type="entry name" value="FAD/NAD(P)-binding domain"/>
    <property type="match status" value="1"/>
</dbReference>
<evidence type="ECO:0000256" key="5">
    <source>
        <dbReference type="ARBA" id="ARBA00022691"/>
    </source>
</evidence>
<evidence type="ECO:0000256" key="2">
    <source>
        <dbReference type="ARBA" id="ARBA00022603"/>
    </source>
</evidence>
<evidence type="ECO:0000256" key="1">
    <source>
        <dbReference type="ARBA" id="ARBA00022490"/>
    </source>
</evidence>
<comment type="caution">
    <text evidence="13">The sequence shown here is derived from an EMBL/GenBank/DDBJ whole genome shotgun (WGS) entry which is preliminary data.</text>
</comment>
<dbReference type="Gene3D" id="3.30.9.10">
    <property type="entry name" value="D-Amino Acid Oxidase, subunit A, domain 2"/>
    <property type="match status" value="1"/>
</dbReference>
<dbReference type="NCBIfam" id="NF002481">
    <property type="entry name" value="PRK01747.1-2"/>
    <property type="match status" value="1"/>
</dbReference>
<proteinExistence type="inferred from homology"/>
<keyword evidence="6 10" id="KW-0819">tRNA processing</keyword>
<evidence type="ECO:0000256" key="7">
    <source>
        <dbReference type="ARBA" id="ARBA00022827"/>
    </source>
</evidence>
<keyword evidence="2 10" id="KW-0489">Methyltransferase</keyword>
<protein>
    <recommendedName>
        <fullName evidence="10">tRNA 5-methylaminomethyl-2-thiouridine biosynthesis bifunctional protein MnmC</fullName>
        <shortName evidence="10">tRNA mnm(5)s(2)U biosynthesis bifunctional protein</shortName>
    </recommendedName>
    <domain>
        <recommendedName>
            <fullName evidence="10">tRNA (mnm(5)s(2)U34)-methyltransferase</fullName>
            <ecNumber evidence="10">2.1.1.61</ecNumber>
        </recommendedName>
    </domain>
    <domain>
        <recommendedName>
            <fullName evidence="10">FAD-dependent cmnm(5)s(2)U34 oxidoreductase</fullName>
            <ecNumber evidence="10">1.5.-.-</ecNumber>
        </recommendedName>
    </domain>
</protein>
<dbReference type="InterPro" id="IPR047785">
    <property type="entry name" value="tRNA_MNMC2"/>
</dbReference>
<evidence type="ECO:0000256" key="3">
    <source>
        <dbReference type="ARBA" id="ARBA00022630"/>
    </source>
</evidence>
<keyword evidence="4 10" id="KW-0808">Transferase</keyword>
<dbReference type="NCBIfam" id="NF033855">
    <property type="entry name" value="tRNA_MNMC2"/>
    <property type="match status" value="1"/>
</dbReference>
<dbReference type="Proteomes" id="UP001157353">
    <property type="component" value="Unassembled WGS sequence"/>
</dbReference>
<keyword evidence="8 10" id="KW-0560">Oxidoreductase</keyword>
<keyword evidence="1 10" id="KW-0963">Cytoplasm</keyword>
<dbReference type="Pfam" id="PF05430">
    <property type="entry name" value="Methyltransf_30"/>
    <property type="match status" value="1"/>
</dbReference>
<sequence length="672" mass="75440">MSESKNHQIMHAQIDWSDQSGPFSPVFGDLDFNTDQNIADSHSVFLQGNQLTERWSTWQGSHFCIAETAFGCGINFLLTCLAFDNFLRQNPDNPLKKLFFSSFEKSPLNREDLQRALQQWPTLSAYITPLLDQYPLALRGCHRIHIGNITLDLWFGDINNTLPNLYIYDDGLFDCWFLNGFAPSKNADMWNEPLFKLIAACSKANATIAAFTVESFVKSGLETAGFVISKREGICKKREMLFGHIKQPTIAKQYAENYRPPKLSSSKDIAIIGAGISGVCLSLALVKRGYSVTMYCKDGQLGCGASGNQQGALYPLLNARHDALSELFANSFLYARNYVEKLNQRHPFDFDLSGLLQLYYDDSAAKKLDKILLASLPTALVQKVTSEQTDQLAELDIGQSALFYPLAGWLSPTQMVHAIAAKAEKSGRLTIKLNHQLDTFEEIDKRWHCHFTVDGAEQKQEHSLMVLASAMHTLDFKQCEALPLSAARGQVTHVPTNQQLQKLKITLCHEGYLTPINNGAHCMGATFNRHSMDETFSATEQIENKDKLAKCIKEKQWVEQIDIAHEHANVGIRCTTRDHFPYMGALPDYLKTKLVYQHEVNKMPSENAPFHPNLFILTGLGSRGLNTGPLLAETLASQINQEPLPLSLPILNALQCNRQWINYLKKGKTLKF</sequence>
<dbReference type="PANTHER" id="PTHR13847">
    <property type="entry name" value="SARCOSINE DEHYDROGENASE-RELATED"/>
    <property type="match status" value="1"/>
</dbReference>
<dbReference type="EMBL" id="BSPQ01000013">
    <property type="protein sequence ID" value="GLS91517.1"/>
    <property type="molecule type" value="Genomic_DNA"/>
</dbReference>
<comment type="function">
    <text evidence="10">Catalyzes the last two steps in the biosynthesis of 5-methylaminomethyl-2-thiouridine (mnm(5)s(2)U) at the wobble position (U34) in tRNA. Catalyzes the FAD-dependent demodification of cmnm(5)s(2)U34 to nm(5)s(2)U34, followed by the transfer of a methyl group from S-adenosyl-L-methionine to nm(5)s(2)U34, to form mnm(5)s(2)U34.</text>
</comment>
<dbReference type="InterPro" id="IPR006076">
    <property type="entry name" value="FAD-dep_OxRdtase"/>
</dbReference>
<dbReference type="RefSeq" id="WP_284204629.1">
    <property type="nucleotide sequence ID" value="NZ_BSPQ01000013.1"/>
</dbReference>
<comment type="catalytic activity">
    <reaction evidence="10">
        <text>5-aminomethyl-2-thiouridine(34) in tRNA + S-adenosyl-L-methionine = 5-methylaminomethyl-2-thiouridine(34) in tRNA + S-adenosyl-L-homocysteine + H(+)</text>
        <dbReference type="Rhea" id="RHEA:19569"/>
        <dbReference type="Rhea" id="RHEA-COMP:10195"/>
        <dbReference type="Rhea" id="RHEA-COMP:10197"/>
        <dbReference type="ChEBI" id="CHEBI:15378"/>
        <dbReference type="ChEBI" id="CHEBI:57856"/>
        <dbReference type="ChEBI" id="CHEBI:59789"/>
        <dbReference type="ChEBI" id="CHEBI:74454"/>
        <dbReference type="ChEBI" id="CHEBI:74455"/>
        <dbReference type="EC" id="2.1.1.61"/>
    </reaction>
</comment>
<feature type="region of interest" description="FAD-dependent cmnm(5)s(2)U34 oxidoreductase" evidence="10">
    <location>
        <begin position="272"/>
        <end position="672"/>
    </location>
</feature>
<dbReference type="InterPro" id="IPR036188">
    <property type="entry name" value="FAD/NAD-bd_sf"/>
</dbReference>
<dbReference type="InterPro" id="IPR029063">
    <property type="entry name" value="SAM-dependent_MTases_sf"/>
</dbReference>
<evidence type="ECO:0000256" key="8">
    <source>
        <dbReference type="ARBA" id="ARBA00023002"/>
    </source>
</evidence>
<organism evidence="13 14">
    <name type="scientific">Psychromonas marina</name>
    <dbReference type="NCBI Taxonomy" id="88364"/>
    <lineage>
        <taxon>Bacteria</taxon>
        <taxon>Pseudomonadati</taxon>
        <taxon>Pseudomonadota</taxon>
        <taxon>Gammaproteobacteria</taxon>
        <taxon>Alteromonadales</taxon>
        <taxon>Psychromonadaceae</taxon>
        <taxon>Psychromonas</taxon>
    </lineage>
</organism>
<keyword evidence="7 10" id="KW-0274">FAD</keyword>
<dbReference type="InterPro" id="IPR008471">
    <property type="entry name" value="MnmC-like_methylTransf"/>
</dbReference>
<dbReference type="PANTHER" id="PTHR13847:SF283">
    <property type="entry name" value="TRNA 5-METHYLAMINOMETHYL-2-THIOURIDINE BIOSYNTHESIS BIFUNCTIONAL PROTEIN MNMC"/>
    <property type="match status" value="1"/>
</dbReference>
<feature type="domain" description="MnmC-like methyltransferase" evidence="12">
    <location>
        <begin position="123"/>
        <end position="244"/>
    </location>
</feature>